<dbReference type="EMBL" id="JBBWWR010000011">
    <property type="protein sequence ID" value="KAK8959681.1"/>
    <property type="molecule type" value="Genomic_DNA"/>
</dbReference>
<feature type="transmembrane region" description="Helical" evidence="7">
    <location>
        <begin position="501"/>
        <end position="525"/>
    </location>
</feature>
<comment type="subcellular location">
    <subcellularLocation>
        <location evidence="1">Membrane</location>
        <topology evidence="1">Multi-pass membrane protein</topology>
    </subcellularLocation>
</comment>
<feature type="transmembrane region" description="Helical" evidence="7">
    <location>
        <begin position="380"/>
        <end position="397"/>
    </location>
</feature>
<proteinExistence type="inferred from homology"/>
<evidence type="ECO:0000256" key="2">
    <source>
        <dbReference type="ARBA" id="ARBA00005982"/>
    </source>
</evidence>
<feature type="transmembrane region" description="Helical" evidence="7">
    <location>
        <begin position="545"/>
        <end position="564"/>
    </location>
</feature>
<feature type="region of interest" description="Disordered" evidence="6">
    <location>
        <begin position="1"/>
        <end position="20"/>
    </location>
</feature>
<dbReference type="InterPro" id="IPR044739">
    <property type="entry name" value="NRT1/PTR"/>
</dbReference>
<protein>
    <submittedName>
        <fullName evidence="8">Peptide/nitrate transporter</fullName>
    </submittedName>
</protein>
<dbReference type="Gene3D" id="1.20.1250.20">
    <property type="entry name" value="MFS general substrate transporter like domains"/>
    <property type="match status" value="1"/>
</dbReference>
<evidence type="ECO:0000256" key="7">
    <source>
        <dbReference type="SAM" id="Phobius"/>
    </source>
</evidence>
<evidence type="ECO:0000256" key="1">
    <source>
        <dbReference type="ARBA" id="ARBA00004141"/>
    </source>
</evidence>
<evidence type="ECO:0000256" key="3">
    <source>
        <dbReference type="ARBA" id="ARBA00022692"/>
    </source>
</evidence>
<dbReference type="CDD" id="cd17417">
    <property type="entry name" value="MFS_NPF5"/>
    <property type="match status" value="1"/>
</dbReference>
<sequence length="578" mass="63215">MDSSPLLPLPTSPSHSSSSASMVGVVDYCGKPASRSSSGRWTAALFIIGVEIAERFAYYGISSNLITYLTGPLRESTVEAAVAVNTWSGVASMLPLAGAFVADSYLGRYRTILLASMLYILVRCLLSLIFKGFAIHTAGLGLLTLSSALPSLYPPKCSVSDVGACAPNNFQVGFFYFAIYLVALAQGGHKPCTQAFGADQFDENDPQESISRSSFFNWWYASLCLGSAVTIILLNYVQDNISWALGFGIPLVSMGLALILFLLGTKMYRFYQLEGESPFLRIGKSFVTLVKKHMARSHGLTGSQTSTSDAEGGLGRVEFEKDEAADTIQLEEAKGVLRLVPIWATCLIYGVVFAQSSTFFTKQGSTLDRRIGSNFQVPPAALQSFIGISIVAFIPVYDRILVPVTRKFTKIPTGITQLQRIGAGMMLSLISMGIAGLVEVKRLKTAKDYGLIDQPKTPIPMSLWWLVPQYILYGIADVFTMVGLQEFFYDQVPDALRSLGLALYLSIFGIGNFISSFLIAFINKASSRSGASWFSDNLNRAHLDYFYWLLAGLSAAELILYVYFARDYAYKKKQNASL</sequence>
<keyword evidence="4 7" id="KW-1133">Transmembrane helix</keyword>
<comment type="similarity">
    <text evidence="2">Belongs to the major facilitator superfamily. Proton-dependent oligopeptide transporter (POT/PTR) (TC 2.A.17) family.</text>
</comment>
<evidence type="ECO:0000313" key="8">
    <source>
        <dbReference type="EMBL" id="KAK8959681.1"/>
    </source>
</evidence>
<dbReference type="Proteomes" id="UP001412067">
    <property type="component" value="Unassembled WGS sequence"/>
</dbReference>
<reference evidence="8 9" key="1">
    <citation type="journal article" date="2022" name="Nat. Plants">
        <title>Genomes of leafy and leafless Platanthera orchids illuminate the evolution of mycoheterotrophy.</title>
        <authorList>
            <person name="Li M.H."/>
            <person name="Liu K.W."/>
            <person name="Li Z."/>
            <person name="Lu H.C."/>
            <person name="Ye Q.L."/>
            <person name="Zhang D."/>
            <person name="Wang J.Y."/>
            <person name="Li Y.F."/>
            <person name="Zhong Z.M."/>
            <person name="Liu X."/>
            <person name="Yu X."/>
            <person name="Liu D.K."/>
            <person name="Tu X.D."/>
            <person name="Liu B."/>
            <person name="Hao Y."/>
            <person name="Liao X.Y."/>
            <person name="Jiang Y.T."/>
            <person name="Sun W.H."/>
            <person name="Chen J."/>
            <person name="Chen Y.Q."/>
            <person name="Ai Y."/>
            <person name="Zhai J.W."/>
            <person name="Wu S.S."/>
            <person name="Zhou Z."/>
            <person name="Hsiao Y.Y."/>
            <person name="Wu W.L."/>
            <person name="Chen Y.Y."/>
            <person name="Lin Y.F."/>
            <person name="Hsu J.L."/>
            <person name="Li C.Y."/>
            <person name="Wang Z.W."/>
            <person name="Zhao X."/>
            <person name="Zhong W.Y."/>
            <person name="Ma X.K."/>
            <person name="Ma L."/>
            <person name="Huang J."/>
            <person name="Chen G.Z."/>
            <person name="Huang M.Z."/>
            <person name="Huang L."/>
            <person name="Peng D.H."/>
            <person name="Luo Y.B."/>
            <person name="Zou S.Q."/>
            <person name="Chen S.P."/>
            <person name="Lan S."/>
            <person name="Tsai W.C."/>
            <person name="Van de Peer Y."/>
            <person name="Liu Z.J."/>
        </authorList>
    </citation>
    <scope>NUCLEOTIDE SEQUENCE [LARGE SCALE GENOMIC DNA]</scope>
    <source>
        <strain evidence="8">Lor288</strain>
    </source>
</reference>
<feature type="transmembrane region" description="Helical" evidence="7">
    <location>
        <begin position="470"/>
        <end position="489"/>
    </location>
</feature>
<feature type="transmembrane region" description="Helical" evidence="7">
    <location>
        <begin position="418"/>
        <end position="438"/>
    </location>
</feature>
<evidence type="ECO:0000256" key="6">
    <source>
        <dbReference type="SAM" id="MobiDB-lite"/>
    </source>
</evidence>
<feature type="transmembrane region" description="Helical" evidence="7">
    <location>
        <begin position="218"/>
        <end position="237"/>
    </location>
</feature>
<dbReference type="InterPro" id="IPR036259">
    <property type="entry name" value="MFS_trans_sf"/>
</dbReference>
<dbReference type="Pfam" id="PF00854">
    <property type="entry name" value="PTR2"/>
    <property type="match status" value="1"/>
</dbReference>
<organism evidence="8 9">
    <name type="scientific">Platanthera guangdongensis</name>
    <dbReference type="NCBI Taxonomy" id="2320717"/>
    <lineage>
        <taxon>Eukaryota</taxon>
        <taxon>Viridiplantae</taxon>
        <taxon>Streptophyta</taxon>
        <taxon>Embryophyta</taxon>
        <taxon>Tracheophyta</taxon>
        <taxon>Spermatophyta</taxon>
        <taxon>Magnoliopsida</taxon>
        <taxon>Liliopsida</taxon>
        <taxon>Asparagales</taxon>
        <taxon>Orchidaceae</taxon>
        <taxon>Orchidoideae</taxon>
        <taxon>Orchideae</taxon>
        <taxon>Orchidinae</taxon>
        <taxon>Platanthera</taxon>
    </lineage>
</organism>
<evidence type="ECO:0000313" key="9">
    <source>
        <dbReference type="Proteomes" id="UP001412067"/>
    </source>
</evidence>
<feature type="transmembrane region" description="Helical" evidence="7">
    <location>
        <begin position="243"/>
        <end position="263"/>
    </location>
</feature>
<name>A0ABR2M6W2_9ASPA</name>
<keyword evidence="5 7" id="KW-0472">Membrane</keyword>
<comment type="caution">
    <text evidence="8">The sequence shown here is derived from an EMBL/GenBank/DDBJ whole genome shotgun (WGS) entry which is preliminary data.</text>
</comment>
<feature type="transmembrane region" description="Helical" evidence="7">
    <location>
        <begin position="81"/>
        <end position="102"/>
    </location>
</feature>
<dbReference type="PANTHER" id="PTHR11654">
    <property type="entry name" value="OLIGOPEPTIDE TRANSPORTER-RELATED"/>
    <property type="match status" value="1"/>
</dbReference>
<evidence type="ECO:0000256" key="5">
    <source>
        <dbReference type="ARBA" id="ARBA00023136"/>
    </source>
</evidence>
<keyword evidence="9" id="KW-1185">Reference proteome</keyword>
<feature type="transmembrane region" description="Helical" evidence="7">
    <location>
        <begin position="135"/>
        <end position="153"/>
    </location>
</feature>
<accession>A0ABR2M6W2</accession>
<keyword evidence="3 7" id="KW-0812">Transmembrane</keyword>
<feature type="transmembrane region" description="Helical" evidence="7">
    <location>
        <begin position="339"/>
        <end position="360"/>
    </location>
</feature>
<dbReference type="InterPro" id="IPR000109">
    <property type="entry name" value="POT_fam"/>
</dbReference>
<gene>
    <name evidence="8" type="ORF">KSP40_PGU006276</name>
</gene>
<evidence type="ECO:0000256" key="4">
    <source>
        <dbReference type="ARBA" id="ARBA00022989"/>
    </source>
</evidence>
<dbReference type="SUPFAM" id="SSF103473">
    <property type="entry name" value="MFS general substrate transporter"/>
    <property type="match status" value="1"/>
</dbReference>